<evidence type="ECO:0000313" key="1">
    <source>
        <dbReference type="EMBL" id="VDP58332.1"/>
    </source>
</evidence>
<dbReference type="Proteomes" id="UP000279833">
    <property type="component" value="Unassembled WGS sequence"/>
</dbReference>
<reference evidence="3" key="1">
    <citation type="submission" date="2016-06" db="UniProtKB">
        <authorList>
            <consortium name="WormBaseParasite"/>
        </authorList>
    </citation>
    <scope>IDENTIFICATION</scope>
</reference>
<organism evidence="3">
    <name type="scientific">Schistosoma curassoni</name>
    <dbReference type="NCBI Taxonomy" id="6186"/>
    <lineage>
        <taxon>Eukaryota</taxon>
        <taxon>Metazoa</taxon>
        <taxon>Spiralia</taxon>
        <taxon>Lophotrochozoa</taxon>
        <taxon>Platyhelminthes</taxon>
        <taxon>Trematoda</taxon>
        <taxon>Digenea</taxon>
        <taxon>Strigeidida</taxon>
        <taxon>Schistosomatoidea</taxon>
        <taxon>Schistosomatidae</taxon>
        <taxon>Schistosoma</taxon>
    </lineage>
</organism>
<evidence type="ECO:0000313" key="2">
    <source>
        <dbReference type="Proteomes" id="UP000279833"/>
    </source>
</evidence>
<dbReference type="AlphaFoldDB" id="A0A183KJ73"/>
<gene>
    <name evidence="1" type="ORF">SCUD_LOCUS15079</name>
</gene>
<dbReference type="EMBL" id="UZAK01037282">
    <property type="protein sequence ID" value="VDP58332.1"/>
    <property type="molecule type" value="Genomic_DNA"/>
</dbReference>
<dbReference type="WBParaSite" id="SCUD_0001508201-mRNA-1">
    <property type="protein sequence ID" value="SCUD_0001508201-mRNA-1"/>
    <property type="gene ID" value="SCUD_0001508201"/>
</dbReference>
<evidence type="ECO:0000313" key="3">
    <source>
        <dbReference type="WBParaSite" id="SCUD_0001508201-mRNA-1"/>
    </source>
</evidence>
<name>A0A183KJ73_9TREM</name>
<reference evidence="1 2" key="2">
    <citation type="submission" date="2018-11" db="EMBL/GenBank/DDBJ databases">
        <authorList>
            <consortium name="Pathogen Informatics"/>
        </authorList>
    </citation>
    <scope>NUCLEOTIDE SEQUENCE [LARGE SCALE GENOMIC DNA]</scope>
    <source>
        <strain evidence="1">Dakar</strain>
        <strain evidence="2">Dakar, Senegal</strain>
    </source>
</reference>
<sequence>MKRVISLKLRPYILTAWKNRRLSSGDQVPRNNLGAFSERVLCGLSSTEIFTSSHSV</sequence>
<accession>A0A183KJ73</accession>
<protein>
    <submittedName>
        <fullName evidence="1 3">Uncharacterized protein</fullName>
    </submittedName>
</protein>
<proteinExistence type="predicted"/>
<keyword evidence="2" id="KW-1185">Reference proteome</keyword>